<dbReference type="AlphaFoldDB" id="A0A2V4A2K7"/>
<dbReference type="Pfam" id="PF01263">
    <property type="entry name" value="Aldose_epim"/>
    <property type="match status" value="1"/>
</dbReference>
<reference evidence="4 5" key="1">
    <citation type="submission" date="2018-05" db="EMBL/GenBank/DDBJ databases">
        <title>Marinifilum breve JC075T sp. nov., a marine bacterium isolated from Yongle Blue Hole in the South China Sea.</title>
        <authorList>
            <person name="Fu T."/>
        </authorList>
    </citation>
    <scope>NUCLEOTIDE SEQUENCE [LARGE SCALE GENOMIC DNA]</scope>
    <source>
        <strain evidence="4 5">JC075</strain>
    </source>
</reference>
<dbReference type="InterPro" id="IPR014718">
    <property type="entry name" value="GH-type_carb-bd"/>
</dbReference>
<dbReference type="OrthoDB" id="9795355at2"/>
<dbReference type="InterPro" id="IPR008183">
    <property type="entry name" value="Aldose_1/G6P_1-epimerase"/>
</dbReference>
<comment type="cofactor">
    <cofactor evidence="1">
        <name>Ca(2+)</name>
        <dbReference type="ChEBI" id="CHEBI:29108"/>
    </cofactor>
</comment>
<evidence type="ECO:0000256" key="3">
    <source>
        <dbReference type="ARBA" id="ARBA00022837"/>
    </source>
</evidence>
<keyword evidence="5" id="KW-1185">Reference proteome</keyword>
<proteinExistence type="predicted"/>
<keyword evidence="3" id="KW-0106">Calcium</keyword>
<dbReference type="CDD" id="cd09024">
    <property type="entry name" value="Aldose_epim_lacX"/>
    <property type="match status" value="1"/>
</dbReference>
<evidence type="ECO:0000313" key="4">
    <source>
        <dbReference type="EMBL" id="PXY03029.1"/>
    </source>
</evidence>
<evidence type="ECO:0000256" key="1">
    <source>
        <dbReference type="ARBA" id="ARBA00001913"/>
    </source>
</evidence>
<comment type="subunit">
    <text evidence="2">Monomer.</text>
</comment>
<gene>
    <name evidence="4" type="ORF">DF185_02765</name>
</gene>
<protein>
    <submittedName>
        <fullName evidence="4">Aldose epimerase</fullName>
    </submittedName>
</protein>
<accession>A0A2V4A2K7</accession>
<dbReference type="GO" id="GO:0005975">
    <property type="term" value="P:carbohydrate metabolic process"/>
    <property type="evidence" value="ECO:0007669"/>
    <property type="project" value="InterPro"/>
</dbReference>
<sequence>MIYTIQNDQLKVSVLEKGAELCSIQSIKNGTEYIWQANPDIWGSHAPNLFPVIGCLKENAFIHEGKEYAMPKHGFIRNNTDVKLFEQSEDRLSFILSSNENTRKVYPFEFEFKIHFILESNQLKVVHEITSAGNNEMLFHLGGHPAFNCQLKNGEEYTDYYLEFEQNETLNTWNLADGGLIGSEGKQVLNNANTINLHPEIFAKDALILKNLKSSAISLKCKKSDFELKVRFADFPYLGLWAKPHAPYVCIEPWIGIADSADSNREFSSKELLQKLEPGNKFTAEYSIEIND</sequence>
<dbReference type="EMBL" id="QFLI01000001">
    <property type="protein sequence ID" value="PXY03029.1"/>
    <property type="molecule type" value="Genomic_DNA"/>
</dbReference>
<dbReference type="GO" id="GO:0030246">
    <property type="term" value="F:carbohydrate binding"/>
    <property type="evidence" value="ECO:0007669"/>
    <property type="project" value="InterPro"/>
</dbReference>
<dbReference type="InterPro" id="IPR037481">
    <property type="entry name" value="LacX"/>
</dbReference>
<organism evidence="4 5">
    <name type="scientific">Marinifilum breve</name>
    <dbReference type="NCBI Taxonomy" id="2184082"/>
    <lineage>
        <taxon>Bacteria</taxon>
        <taxon>Pseudomonadati</taxon>
        <taxon>Bacteroidota</taxon>
        <taxon>Bacteroidia</taxon>
        <taxon>Marinilabiliales</taxon>
        <taxon>Marinifilaceae</taxon>
    </lineage>
</organism>
<name>A0A2V4A2K7_9BACT</name>
<dbReference type="RefSeq" id="WP_110359185.1">
    <property type="nucleotide sequence ID" value="NZ_QFLI01000001.1"/>
</dbReference>
<evidence type="ECO:0000313" key="5">
    <source>
        <dbReference type="Proteomes" id="UP000248079"/>
    </source>
</evidence>
<dbReference type="Proteomes" id="UP000248079">
    <property type="component" value="Unassembled WGS sequence"/>
</dbReference>
<evidence type="ECO:0000256" key="2">
    <source>
        <dbReference type="ARBA" id="ARBA00011245"/>
    </source>
</evidence>
<dbReference type="Gene3D" id="2.70.98.10">
    <property type="match status" value="1"/>
</dbReference>
<dbReference type="InterPro" id="IPR011013">
    <property type="entry name" value="Gal_mutarotase_sf_dom"/>
</dbReference>
<comment type="caution">
    <text evidence="4">The sequence shown here is derived from an EMBL/GenBank/DDBJ whole genome shotgun (WGS) entry which is preliminary data.</text>
</comment>
<dbReference type="GO" id="GO:0016853">
    <property type="term" value="F:isomerase activity"/>
    <property type="evidence" value="ECO:0007669"/>
    <property type="project" value="InterPro"/>
</dbReference>
<dbReference type="SUPFAM" id="SSF74650">
    <property type="entry name" value="Galactose mutarotase-like"/>
    <property type="match status" value="1"/>
</dbReference>